<dbReference type="InterPro" id="IPR035069">
    <property type="entry name" value="TTHA1013/TTHA0281-like"/>
</dbReference>
<dbReference type="PANTHER" id="PTHR34504">
    <property type="entry name" value="ANTITOXIN HICB"/>
    <property type="match status" value="1"/>
</dbReference>
<dbReference type="CDD" id="cd22231">
    <property type="entry name" value="RHH_NikR_HicB-like"/>
    <property type="match status" value="1"/>
</dbReference>
<dbReference type="AlphaFoldDB" id="A0A828SH80"/>
<sequence length="144" mass="15883">MFMPRAWSVEMLYPIAIERGSDTEAFGVTVPDIPGCFSAGDTLEEAIENVKEAISGHLEILAEDGEEIPLASELVKFVDDPEYKGMIWAVTEVDVSRYLGKPEKINVTLPSRLIRKIDENVGKGKRYTTRSAFLAAGAEKLLHA</sequence>
<dbReference type="PANTHER" id="PTHR34504:SF2">
    <property type="entry name" value="UPF0150 PROTEIN SSL0259"/>
    <property type="match status" value="1"/>
</dbReference>
<proteinExistence type="predicted"/>
<dbReference type="Pfam" id="PF15919">
    <property type="entry name" value="HicB_lk_antitox"/>
    <property type="match status" value="1"/>
</dbReference>
<reference evidence="2 3" key="1">
    <citation type="submission" date="2011-04" db="EMBL/GenBank/DDBJ databases">
        <authorList>
            <person name="Weinstock G."/>
            <person name="Sodergren E."/>
            <person name="Clifton S."/>
            <person name="Fulton L."/>
            <person name="Fulton B."/>
            <person name="Courtney L."/>
            <person name="Fronick C."/>
            <person name="Harrison M."/>
            <person name="Strong C."/>
            <person name="Farmer C."/>
            <person name="Delahaunty K."/>
            <person name="Markovic C."/>
            <person name="Hall O."/>
            <person name="Minx P."/>
            <person name="Tomlinson C."/>
            <person name="Mitreva M."/>
            <person name="Hou S."/>
            <person name="Chen J."/>
            <person name="Wollam A."/>
            <person name="Pepin K.H."/>
            <person name="Johnson M."/>
            <person name="Bhonagiri V."/>
            <person name="Zhang X."/>
            <person name="Suruliraj S."/>
            <person name="Warren W."/>
            <person name="Chinwalla A."/>
            <person name="Mardis E.R."/>
            <person name="Wilson R.K."/>
        </authorList>
    </citation>
    <scope>NUCLEOTIDE SEQUENCE [LARGE SCALE GENOMIC DNA]</scope>
    <source>
        <strain evidence="2 3">6014059</strain>
    </source>
</reference>
<dbReference type="InterPro" id="IPR051404">
    <property type="entry name" value="TA_system_antitoxin"/>
</dbReference>
<evidence type="ECO:0000313" key="3">
    <source>
        <dbReference type="Proteomes" id="UP000003204"/>
    </source>
</evidence>
<accession>A0A828SH80</accession>
<feature type="domain" description="HicB-like antitoxin of toxin-antitoxin system" evidence="1">
    <location>
        <begin position="13"/>
        <end position="136"/>
    </location>
</feature>
<name>A0A828SH80_ACIBA</name>
<dbReference type="InterPro" id="IPR031807">
    <property type="entry name" value="HicB-like"/>
</dbReference>
<evidence type="ECO:0000313" key="2">
    <source>
        <dbReference type="EMBL" id="EGJ67299.1"/>
    </source>
</evidence>
<protein>
    <submittedName>
        <fullName evidence="2">Toxin-antitoxin system, antitoxin component, HicB family</fullName>
    </submittedName>
</protein>
<dbReference type="Proteomes" id="UP000003204">
    <property type="component" value="Unassembled WGS sequence"/>
</dbReference>
<organism evidence="2 3">
    <name type="scientific">Acinetobacter baumannii 6014059</name>
    <dbReference type="NCBI Taxonomy" id="525242"/>
    <lineage>
        <taxon>Bacteria</taxon>
        <taxon>Pseudomonadati</taxon>
        <taxon>Pseudomonadota</taxon>
        <taxon>Gammaproteobacteria</taxon>
        <taxon>Moraxellales</taxon>
        <taxon>Moraxellaceae</taxon>
        <taxon>Acinetobacter</taxon>
        <taxon>Acinetobacter calcoaceticus/baumannii complex</taxon>
    </lineage>
</organism>
<gene>
    <name evidence="2" type="ORF">HMPREF0022_02965</name>
</gene>
<dbReference type="Gene3D" id="3.30.160.250">
    <property type="match status" value="1"/>
</dbReference>
<dbReference type="SUPFAM" id="SSF143100">
    <property type="entry name" value="TTHA1013/TTHA0281-like"/>
    <property type="match status" value="1"/>
</dbReference>
<evidence type="ECO:0000259" key="1">
    <source>
        <dbReference type="Pfam" id="PF15919"/>
    </source>
</evidence>
<comment type="caution">
    <text evidence="2">The sequence shown here is derived from an EMBL/GenBank/DDBJ whole genome shotgun (WGS) entry which is preliminary data.</text>
</comment>
<dbReference type="EMBL" id="ACYS02000157">
    <property type="protein sequence ID" value="EGJ67299.1"/>
    <property type="molecule type" value="Genomic_DNA"/>
</dbReference>